<protein>
    <recommendedName>
        <fullName evidence="3">Gamma-glutamylcyclotransferase family protein</fullName>
    </recommendedName>
</protein>
<gene>
    <name evidence="5" type="ORF">CP49_15275</name>
</gene>
<dbReference type="Pfam" id="PF06094">
    <property type="entry name" value="GGACT"/>
    <property type="match status" value="1"/>
</dbReference>
<dbReference type="InterPro" id="IPR009288">
    <property type="entry name" value="AIG2-like_dom"/>
</dbReference>
<dbReference type="PANTHER" id="PTHR12510">
    <property type="entry name" value="TROPONIN C-AKIN-1 PROTEIN"/>
    <property type="match status" value="1"/>
</dbReference>
<evidence type="ECO:0000313" key="5">
    <source>
        <dbReference type="EMBL" id="KRR03293.1"/>
    </source>
</evidence>
<dbReference type="PANTHER" id="PTHR12510:SF4">
    <property type="entry name" value="GAMMA-GLUTAMYLAMINECYCLOTRANSFERASE"/>
    <property type="match status" value="1"/>
</dbReference>
<dbReference type="Proteomes" id="UP000051913">
    <property type="component" value="Unassembled WGS sequence"/>
</dbReference>
<dbReference type="InterPro" id="IPR013024">
    <property type="entry name" value="GGCT-like"/>
</dbReference>
<dbReference type="GO" id="GO:0005829">
    <property type="term" value="C:cytosol"/>
    <property type="evidence" value="ECO:0007669"/>
    <property type="project" value="TreeGrafter"/>
</dbReference>
<dbReference type="SUPFAM" id="SSF110857">
    <property type="entry name" value="Gamma-glutamyl cyclotransferase-like"/>
    <property type="match status" value="1"/>
</dbReference>
<dbReference type="GO" id="GO:0061929">
    <property type="term" value="F:gamma-glutamylaminecyclotransferase activity"/>
    <property type="evidence" value="ECO:0007669"/>
    <property type="project" value="InterPro"/>
</dbReference>
<dbReference type="RefSeq" id="WP_057852811.1">
    <property type="nucleotide sequence ID" value="NZ_LLXX01000142.1"/>
</dbReference>
<name>A0A0R3LC87_9BRAD</name>
<evidence type="ECO:0000256" key="3">
    <source>
        <dbReference type="RuleBase" id="RU367036"/>
    </source>
</evidence>
<keyword evidence="6" id="KW-1185">Reference proteome</keyword>
<dbReference type="EMBL" id="LLXX01000142">
    <property type="protein sequence ID" value="KRR03293.1"/>
    <property type="molecule type" value="Genomic_DNA"/>
</dbReference>
<dbReference type="CDD" id="cd06661">
    <property type="entry name" value="GGCT_like"/>
    <property type="match status" value="1"/>
</dbReference>
<sequence>MRSMMHRVFVYGTLKSGLFNHRLLGGCEFFGGAVTVPTYKMIETGHKMIETGFPVILPDPEGKPLAGEIYTVDDETLARLDQLEREGSSYDRELIDVTLALAAGERLPTKAFIYVGREDRFGKAFARGPLYETVNERGELDWKVGA</sequence>
<dbReference type="InterPro" id="IPR036568">
    <property type="entry name" value="GGCT-like_sf"/>
</dbReference>
<evidence type="ECO:0000256" key="1">
    <source>
        <dbReference type="ARBA" id="ARBA00008861"/>
    </source>
</evidence>
<dbReference type="Gene3D" id="3.10.490.10">
    <property type="entry name" value="Gamma-glutamyl cyclotransferase-like"/>
    <property type="match status" value="1"/>
</dbReference>
<feature type="domain" description="Gamma-glutamylcyclotransferase AIG2-like" evidence="4">
    <location>
        <begin position="8"/>
        <end position="118"/>
    </location>
</feature>
<proteinExistence type="inferred from homology"/>
<accession>A0A0R3LC87</accession>
<comment type="similarity">
    <text evidence="1 3">Belongs to the gamma-glutamylcyclotransferase family.</text>
</comment>
<dbReference type="InterPro" id="IPR039126">
    <property type="entry name" value="GGACT"/>
</dbReference>
<reference evidence="5 6" key="1">
    <citation type="submission" date="2014-03" db="EMBL/GenBank/DDBJ databases">
        <title>Bradyrhizobium valentinum sp. nov., isolated from effective nodules of Lupinus mariae-josephae, a lupine endemic of basic-lime soils in Eastern Spain.</title>
        <authorList>
            <person name="Duran D."/>
            <person name="Rey L."/>
            <person name="Navarro A."/>
            <person name="Busquets A."/>
            <person name="Imperial J."/>
            <person name="Ruiz-Argueso T."/>
        </authorList>
    </citation>
    <scope>NUCLEOTIDE SEQUENCE [LARGE SCALE GENOMIC DNA]</scope>
    <source>
        <strain evidence="5 6">LmjM3</strain>
    </source>
</reference>
<evidence type="ECO:0000313" key="6">
    <source>
        <dbReference type="Proteomes" id="UP000051913"/>
    </source>
</evidence>
<feature type="active site" description="Proton acceptor" evidence="2">
    <location>
        <position position="84"/>
    </location>
</feature>
<dbReference type="AlphaFoldDB" id="A0A0R3LC87"/>
<dbReference type="STRING" id="1518501.CQ10_42435"/>
<comment type="caution">
    <text evidence="5">The sequence shown here is derived from an EMBL/GenBank/DDBJ whole genome shotgun (WGS) entry which is preliminary data.</text>
</comment>
<organism evidence="5 6">
    <name type="scientific">Bradyrhizobium valentinum</name>
    <dbReference type="NCBI Taxonomy" id="1518501"/>
    <lineage>
        <taxon>Bacteria</taxon>
        <taxon>Pseudomonadati</taxon>
        <taxon>Pseudomonadota</taxon>
        <taxon>Alphaproteobacteria</taxon>
        <taxon>Hyphomicrobiales</taxon>
        <taxon>Nitrobacteraceae</taxon>
        <taxon>Bradyrhizobium</taxon>
    </lineage>
</organism>
<evidence type="ECO:0000259" key="4">
    <source>
        <dbReference type="Pfam" id="PF06094"/>
    </source>
</evidence>
<evidence type="ECO:0000256" key="2">
    <source>
        <dbReference type="PIRSR" id="PIRSR639126-1"/>
    </source>
</evidence>